<sequence length="185" mass="19633">MTLPHSRFVAAGACLATLVLVTGCASSRQPPRDGTPPRTAGASVQGGKIARPVALLFAGMDRDQNHVIDEAELALGIAQDWKGFNVRGRSGVSALSLAEWSVYALGDADALPNHIAFDANFDGQVSEVEFRNRLTSEFAQLDRDHDLRLTRAEMLIDAPARAQSQGSGRASGGGEGRGDGRRPPR</sequence>
<evidence type="ECO:0000256" key="1">
    <source>
        <dbReference type="SAM" id="MobiDB-lite"/>
    </source>
</evidence>
<dbReference type="InterPro" id="IPR011992">
    <property type="entry name" value="EF-hand-dom_pair"/>
</dbReference>
<comment type="caution">
    <text evidence="2">The sequence shown here is derived from an EMBL/GenBank/DDBJ whole genome shotgun (WGS) entry which is preliminary data.</text>
</comment>
<reference evidence="2 3" key="1">
    <citation type="journal article" date="2014" name="Antonie Van Leeuwenhoek">
        <title>Hyphomonas beringensis sp. nov. and Hyphomonas chukchiensis sp. nov., isolated from surface seawater of the Bering Sea and Chukchi Sea.</title>
        <authorList>
            <person name="Li C."/>
            <person name="Lai Q."/>
            <person name="Li G."/>
            <person name="Dong C."/>
            <person name="Wang J."/>
            <person name="Liao Y."/>
            <person name="Shao Z."/>
        </authorList>
    </citation>
    <scope>NUCLEOTIDE SEQUENCE [LARGE SCALE GENOMIC DNA]</scope>
    <source>
        <strain evidence="2 3">MHS-2</strain>
    </source>
</reference>
<proteinExistence type="predicted"/>
<dbReference type="PROSITE" id="PS00018">
    <property type="entry name" value="EF_HAND_1"/>
    <property type="match status" value="1"/>
</dbReference>
<dbReference type="Gene3D" id="1.10.238.10">
    <property type="entry name" value="EF-hand"/>
    <property type="match status" value="1"/>
</dbReference>
<dbReference type="InterPro" id="IPR018247">
    <property type="entry name" value="EF_Hand_1_Ca_BS"/>
</dbReference>
<dbReference type="eggNOG" id="ENOG502ZKHJ">
    <property type="taxonomic scope" value="Bacteria"/>
</dbReference>
<feature type="compositionally biased region" description="Basic and acidic residues" evidence="1">
    <location>
        <begin position="176"/>
        <end position="185"/>
    </location>
</feature>
<feature type="region of interest" description="Disordered" evidence="1">
    <location>
        <begin position="26"/>
        <end position="45"/>
    </location>
</feature>
<feature type="region of interest" description="Disordered" evidence="1">
    <location>
        <begin position="157"/>
        <end position="185"/>
    </location>
</feature>
<dbReference type="AlphaFoldDB" id="A0A059FQH8"/>
<dbReference type="SUPFAM" id="SSF47473">
    <property type="entry name" value="EF-hand"/>
    <property type="match status" value="1"/>
</dbReference>
<dbReference type="EMBL" id="ARYK01000003">
    <property type="protein sequence ID" value="KCZ92776.1"/>
    <property type="molecule type" value="Genomic_DNA"/>
</dbReference>
<accession>A0A059FQH8</accession>
<evidence type="ECO:0000313" key="3">
    <source>
        <dbReference type="Proteomes" id="UP000025171"/>
    </source>
</evidence>
<organism evidence="2 3">
    <name type="scientific">Hyphomonas johnsonii MHS-2</name>
    <dbReference type="NCBI Taxonomy" id="1280950"/>
    <lineage>
        <taxon>Bacteria</taxon>
        <taxon>Pseudomonadati</taxon>
        <taxon>Pseudomonadota</taxon>
        <taxon>Alphaproteobacteria</taxon>
        <taxon>Hyphomonadales</taxon>
        <taxon>Hyphomonadaceae</taxon>
        <taxon>Hyphomonas</taxon>
    </lineage>
</organism>
<dbReference type="OrthoDB" id="7620097at2"/>
<name>A0A059FQH8_9PROT</name>
<dbReference type="PATRIC" id="fig|1280950.3.peg.1497"/>
<keyword evidence="3" id="KW-1185">Reference proteome</keyword>
<gene>
    <name evidence="2" type="ORF">HJO_07472</name>
</gene>
<dbReference type="RefSeq" id="WP_156945475.1">
    <property type="nucleotide sequence ID" value="NZ_ARYK01000003.1"/>
</dbReference>
<dbReference type="STRING" id="1280950.HJO_07472"/>
<dbReference type="Proteomes" id="UP000025171">
    <property type="component" value="Unassembled WGS sequence"/>
</dbReference>
<evidence type="ECO:0000313" key="2">
    <source>
        <dbReference type="EMBL" id="KCZ92776.1"/>
    </source>
</evidence>
<protein>
    <submittedName>
        <fullName evidence="2">Signal transduction protein with EFhand domain</fullName>
    </submittedName>
</protein>
<dbReference type="PROSITE" id="PS51257">
    <property type="entry name" value="PROKAR_LIPOPROTEIN"/>
    <property type="match status" value="1"/>
</dbReference>